<dbReference type="EMBL" id="LVVM01001129">
    <property type="protein sequence ID" value="OJA19194.1"/>
    <property type="molecule type" value="Genomic_DNA"/>
</dbReference>
<proteinExistence type="predicted"/>
<dbReference type="Proteomes" id="UP000183567">
    <property type="component" value="Unassembled WGS sequence"/>
</dbReference>
<gene>
    <name evidence="1" type="ORF">AZE42_10782</name>
</gene>
<keyword evidence="2" id="KW-1185">Reference proteome</keyword>
<reference evidence="1 2" key="1">
    <citation type="submission" date="2016-03" db="EMBL/GenBank/DDBJ databases">
        <title>Comparative genomics of the ectomycorrhizal sister species Rhizopogon vinicolor and Rhizopogon vesiculosus (Basidiomycota: Boletales) reveals a divergence of the mating type B locus.</title>
        <authorList>
            <person name="Mujic A.B."/>
            <person name="Kuo A."/>
            <person name="Tritt A."/>
            <person name="Lipzen A."/>
            <person name="Chen C."/>
            <person name="Johnson J."/>
            <person name="Sharma A."/>
            <person name="Barry K."/>
            <person name="Grigoriev I.V."/>
            <person name="Spatafora J.W."/>
        </authorList>
    </citation>
    <scope>NUCLEOTIDE SEQUENCE [LARGE SCALE GENOMIC DNA]</scope>
    <source>
        <strain evidence="1 2">AM-OR11-056</strain>
    </source>
</reference>
<name>A0A1J8RBS7_9AGAM</name>
<organism evidence="1 2">
    <name type="scientific">Rhizopogon vesiculosus</name>
    <dbReference type="NCBI Taxonomy" id="180088"/>
    <lineage>
        <taxon>Eukaryota</taxon>
        <taxon>Fungi</taxon>
        <taxon>Dikarya</taxon>
        <taxon>Basidiomycota</taxon>
        <taxon>Agaricomycotina</taxon>
        <taxon>Agaricomycetes</taxon>
        <taxon>Agaricomycetidae</taxon>
        <taxon>Boletales</taxon>
        <taxon>Suillineae</taxon>
        <taxon>Rhizopogonaceae</taxon>
        <taxon>Rhizopogon</taxon>
    </lineage>
</organism>
<accession>A0A1J8RBS7</accession>
<evidence type="ECO:0000313" key="1">
    <source>
        <dbReference type="EMBL" id="OJA19194.1"/>
    </source>
</evidence>
<sequence>MTGLLASLATPGSKMYNQVLQAIMSDANEGQKKRLENLSRIMPLRSRGTIEAKSISDTQHYLKSGTDPIG</sequence>
<dbReference type="STRING" id="180088.A0A1J8RBS7"/>
<protein>
    <submittedName>
        <fullName evidence="1">Uncharacterized protein</fullName>
    </submittedName>
</protein>
<dbReference type="OrthoDB" id="3255642at2759"/>
<comment type="caution">
    <text evidence="1">The sequence shown here is derived from an EMBL/GenBank/DDBJ whole genome shotgun (WGS) entry which is preliminary data.</text>
</comment>
<evidence type="ECO:0000313" key="2">
    <source>
        <dbReference type="Proteomes" id="UP000183567"/>
    </source>
</evidence>
<dbReference type="AlphaFoldDB" id="A0A1J8RBS7"/>